<protein>
    <submittedName>
        <fullName evidence="3">Syringomycin biosynthesis enzyme</fullName>
    </submittedName>
</protein>
<evidence type="ECO:0000256" key="1">
    <source>
        <dbReference type="ARBA" id="ARBA00023002"/>
    </source>
</evidence>
<keyword evidence="1" id="KW-0560">Oxidoreductase</keyword>
<name>A0A157ZDX3_9BURK</name>
<sequence length="136" mass="14841">MTELSMIARAPRLADLRIEPGLPVVVSPRVGADMTLAQAGPLLHAIAAGHLERAGGVRFTGFRVESIEAFQRFAASYGDPLIGYEFASTPRSQVEGGVYTSTEYPPHRWIPLHNERRTAQGGRRDGAELPRGTMTR</sequence>
<dbReference type="EMBL" id="FCOA02000002">
    <property type="protein sequence ID" value="SAK43714.1"/>
    <property type="molecule type" value="Genomic_DNA"/>
</dbReference>
<dbReference type="STRING" id="1777140.AWB79_00715"/>
<dbReference type="AlphaFoldDB" id="A0A157ZDX3"/>
<evidence type="ECO:0000313" key="3">
    <source>
        <dbReference type="EMBL" id="SAK43714.1"/>
    </source>
</evidence>
<dbReference type="Gene3D" id="3.60.130.10">
    <property type="entry name" value="Clavaminate synthase-like"/>
    <property type="match status" value="1"/>
</dbReference>
<accession>A0A157ZDX3</accession>
<dbReference type="SUPFAM" id="SSF51197">
    <property type="entry name" value="Clavaminate synthase-like"/>
    <property type="match status" value="1"/>
</dbReference>
<proteinExistence type="predicted"/>
<dbReference type="InterPro" id="IPR042098">
    <property type="entry name" value="TauD-like_sf"/>
</dbReference>
<keyword evidence="4" id="KW-1185">Reference proteome</keyword>
<evidence type="ECO:0000256" key="2">
    <source>
        <dbReference type="SAM" id="MobiDB-lite"/>
    </source>
</evidence>
<organism evidence="3 4">
    <name type="scientific">Caballeronia hypogeia</name>
    <dbReference type="NCBI Taxonomy" id="1777140"/>
    <lineage>
        <taxon>Bacteria</taxon>
        <taxon>Pseudomonadati</taxon>
        <taxon>Pseudomonadota</taxon>
        <taxon>Betaproteobacteria</taxon>
        <taxon>Burkholderiales</taxon>
        <taxon>Burkholderiaceae</taxon>
        <taxon>Caballeronia</taxon>
    </lineage>
</organism>
<comment type="caution">
    <text evidence="3">The sequence shown here is derived from an EMBL/GenBank/DDBJ whole genome shotgun (WGS) entry which is preliminary data.</text>
</comment>
<feature type="compositionally biased region" description="Basic and acidic residues" evidence="2">
    <location>
        <begin position="115"/>
        <end position="128"/>
    </location>
</feature>
<evidence type="ECO:0000313" key="4">
    <source>
        <dbReference type="Proteomes" id="UP000054851"/>
    </source>
</evidence>
<reference evidence="3" key="1">
    <citation type="submission" date="2016-01" db="EMBL/GenBank/DDBJ databases">
        <authorList>
            <person name="Peeters C."/>
        </authorList>
    </citation>
    <scope>NUCLEOTIDE SEQUENCE</scope>
    <source>
        <strain evidence="3">LMG 29322</strain>
    </source>
</reference>
<dbReference type="GO" id="GO:0016706">
    <property type="term" value="F:2-oxoglutarate-dependent dioxygenase activity"/>
    <property type="evidence" value="ECO:0007669"/>
    <property type="project" value="UniProtKB-ARBA"/>
</dbReference>
<dbReference type="Proteomes" id="UP000054851">
    <property type="component" value="Unassembled WGS sequence"/>
</dbReference>
<feature type="region of interest" description="Disordered" evidence="2">
    <location>
        <begin position="115"/>
        <end position="136"/>
    </location>
</feature>
<gene>
    <name evidence="3" type="ORF">AWB79_00715</name>
</gene>